<dbReference type="SMART" id="SM00066">
    <property type="entry name" value="GAL4"/>
    <property type="match status" value="1"/>
</dbReference>
<keyword evidence="1" id="KW-0479">Metal-binding</keyword>
<keyword evidence="6" id="KW-0539">Nucleus</keyword>
<dbReference type="Gene3D" id="4.10.240.10">
    <property type="entry name" value="Zn(2)-C6 fungal-type DNA-binding domain"/>
    <property type="match status" value="1"/>
</dbReference>
<dbReference type="GO" id="GO:0001228">
    <property type="term" value="F:DNA-binding transcription activator activity, RNA polymerase II-specific"/>
    <property type="evidence" value="ECO:0007669"/>
    <property type="project" value="TreeGrafter"/>
</dbReference>
<evidence type="ECO:0000313" key="9">
    <source>
        <dbReference type="EMBL" id="CZR54978.1"/>
    </source>
</evidence>
<dbReference type="GO" id="GO:0006351">
    <property type="term" value="P:DNA-templated transcription"/>
    <property type="evidence" value="ECO:0007669"/>
    <property type="project" value="InterPro"/>
</dbReference>
<name>A0A1L7WQE2_9HELO</name>
<keyword evidence="4" id="KW-0238">DNA-binding</keyword>
<proteinExistence type="predicted"/>
<dbReference type="SMART" id="SM00906">
    <property type="entry name" value="Fungal_trans"/>
    <property type="match status" value="1"/>
</dbReference>
<dbReference type="EMBL" id="FJOG01000005">
    <property type="protein sequence ID" value="CZR54978.1"/>
    <property type="molecule type" value="Genomic_DNA"/>
</dbReference>
<evidence type="ECO:0000313" key="10">
    <source>
        <dbReference type="Proteomes" id="UP000184330"/>
    </source>
</evidence>
<evidence type="ECO:0000256" key="1">
    <source>
        <dbReference type="ARBA" id="ARBA00022723"/>
    </source>
</evidence>
<sequence length="780" mass="87228">MSQGPNMNDSSAIPAISAGAPPGEFSMPLRQPRKRRRPALSCNECRRRKVKCDQKDPCTQCVKSKNAVCKYDPDATPKAREANSTTISRHNTSKLLPRHNIDNPMPAGSTSLGIPATGPTLSNPRYPTANSFLEAVSRVNNLRSTQESENENTREPPHREESVQELKNRVRQLETMVSCMINPEQGSPAQDSNGPTNVFPKLRGSPRKARFFTMAHWMNIKGEFDQIHTWKKSTRDSQSSELNDSLRKCKQLARSIKSQRPTQTHPLPDFKSEIPARETTDLLVQLYFRSFESTYRVLHRPSFLKEYEQYWNDPTAASTTFTIKLLLVLCIGTIFTSDDINNSMRTLGMQWINTTQTYLNNPFEKSRLNLSSVEIQILLILARQTHSIGGDLLWISVGSLIRTAMSIGIHRDSSNFPKLPPFQGELRRRLWATILELAIQASLDCGMPPMISIEDYDCEPPSNYNDADFSEASESLPQAKPDFVSTETSIQRTLLKSLGTRTKIFKQINDFRSPAPGYEKILALSTELTSQLSSHSALYSSSSSSSPTFSTCQKNLLDLLTRRFLLALHLPFAILAKTDPRYYFSRKIALDTALLIFSYPSDPDFERMKLISGGQFREAFSRGSSAICLELIAQINEDSSPSFAGMPGVVNLARKGLHDAVGKVVLLSKMRLERGETNVKGFLFWSMIQAQTLAMESRNGDIQEEIGKGAKKAADEAYAILKKQIGYTPSSMMTPTSGAGGDSLMGTPGEMNVDWDALMQDTTMDFDFANTWLLDSWENV</sequence>
<dbReference type="InterPro" id="IPR036864">
    <property type="entry name" value="Zn2-C6_fun-type_DNA-bd_sf"/>
</dbReference>
<dbReference type="PANTHER" id="PTHR31944">
    <property type="entry name" value="HEME-RESPONSIVE ZINC FINGER TRANSCRIPTION FACTOR HAP1"/>
    <property type="match status" value="1"/>
</dbReference>
<dbReference type="Proteomes" id="UP000184330">
    <property type="component" value="Unassembled WGS sequence"/>
</dbReference>
<dbReference type="GO" id="GO:0000978">
    <property type="term" value="F:RNA polymerase II cis-regulatory region sequence-specific DNA binding"/>
    <property type="evidence" value="ECO:0007669"/>
    <property type="project" value="TreeGrafter"/>
</dbReference>
<feature type="compositionally biased region" description="Basic and acidic residues" evidence="7">
    <location>
        <begin position="151"/>
        <end position="166"/>
    </location>
</feature>
<dbReference type="PROSITE" id="PS50048">
    <property type="entry name" value="ZN2_CY6_FUNGAL_2"/>
    <property type="match status" value="1"/>
</dbReference>
<evidence type="ECO:0000256" key="7">
    <source>
        <dbReference type="SAM" id="MobiDB-lite"/>
    </source>
</evidence>
<evidence type="ECO:0000256" key="2">
    <source>
        <dbReference type="ARBA" id="ARBA00022833"/>
    </source>
</evidence>
<evidence type="ECO:0000259" key="8">
    <source>
        <dbReference type="PROSITE" id="PS50048"/>
    </source>
</evidence>
<dbReference type="OrthoDB" id="4337792at2759"/>
<dbReference type="InterPro" id="IPR001138">
    <property type="entry name" value="Zn2Cys6_DnaBD"/>
</dbReference>
<feature type="region of interest" description="Disordered" evidence="7">
    <location>
        <begin position="142"/>
        <end position="166"/>
    </location>
</feature>
<dbReference type="CDD" id="cd00067">
    <property type="entry name" value="GAL4"/>
    <property type="match status" value="1"/>
</dbReference>
<evidence type="ECO:0000256" key="5">
    <source>
        <dbReference type="ARBA" id="ARBA00023163"/>
    </source>
</evidence>
<dbReference type="GO" id="GO:0005634">
    <property type="term" value="C:nucleus"/>
    <property type="evidence" value="ECO:0007669"/>
    <property type="project" value="TreeGrafter"/>
</dbReference>
<protein>
    <recommendedName>
        <fullName evidence="8">Zn(2)-C6 fungal-type domain-containing protein</fullName>
    </recommendedName>
</protein>
<dbReference type="CDD" id="cd12148">
    <property type="entry name" value="fungal_TF_MHR"/>
    <property type="match status" value="1"/>
</dbReference>
<dbReference type="InterPro" id="IPR007219">
    <property type="entry name" value="XnlR_reg_dom"/>
</dbReference>
<accession>A0A1L7WQE2</accession>
<dbReference type="PROSITE" id="PS00463">
    <property type="entry name" value="ZN2_CY6_FUNGAL_1"/>
    <property type="match status" value="1"/>
</dbReference>
<evidence type="ECO:0000256" key="3">
    <source>
        <dbReference type="ARBA" id="ARBA00023015"/>
    </source>
</evidence>
<keyword evidence="2" id="KW-0862">Zinc</keyword>
<dbReference type="Pfam" id="PF00172">
    <property type="entry name" value="Zn_clus"/>
    <property type="match status" value="1"/>
</dbReference>
<evidence type="ECO:0000256" key="6">
    <source>
        <dbReference type="ARBA" id="ARBA00023242"/>
    </source>
</evidence>
<gene>
    <name evidence="9" type="ORF">PAC_04863</name>
</gene>
<feature type="region of interest" description="Disordered" evidence="7">
    <location>
        <begin position="1"/>
        <end position="39"/>
    </location>
</feature>
<keyword evidence="10" id="KW-1185">Reference proteome</keyword>
<dbReference type="InterPro" id="IPR051430">
    <property type="entry name" value="Fungal_TF_Env_Response"/>
</dbReference>
<feature type="domain" description="Zn(2)-C6 fungal-type" evidence="8">
    <location>
        <begin position="41"/>
        <end position="71"/>
    </location>
</feature>
<evidence type="ECO:0000256" key="4">
    <source>
        <dbReference type="ARBA" id="ARBA00023125"/>
    </source>
</evidence>
<keyword evidence="3" id="KW-0805">Transcription regulation</keyword>
<feature type="compositionally biased region" description="Low complexity" evidence="7">
    <location>
        <begin position="10"/>
        <end position="23"/>
    </location>
</feature>
<keyword evidence="5" id="KW-0804">Transcription</keyword>
<dbReference type="PANTHER" id="PTHR31944:SF131">
    <property type="entry name" value="HEME-RESPONSIVE ZINC FINGER TRANSCRIPTION FACTOR HAP1"/>
    <property type="match status" value="1"/>
</dbReference>
<reference evidence="9 10" key="1">
    <citation type="submission" date="2016-03" db="EMBL/GenBank/DDBJ databases">
        <authorList>
            <person name="Ploux O."/>
        </authorList>
    </citation>
    <scope>NUCLEOTIDE SEQUENCE [LARGE SCALE GENOMIC DNA]</scope>
    <source>
        <strain evidence="9 10">UAMH 11012</strain>
    </source>
</reference>
<organism evidence="9 10">
    <name type="scientific">Phialocephala subalpina</name>
    <dbReference type="NCBI Taxonomy" id="576137"/>
    <lineage>
        <taxon>Eukaryota</taxon>
        <taxon>Fungi</taxon>
        <taxon>Dikarya</taxon>
        <taxon>Ascomycota</taxon>
        <taxon>Pezizomycotina</taxon>
        <taxon>Leotiomycetes</taxon>
        <taxon>Helotiales</taxon>
        <taxon>Mollisiaceae</taxon>
        <taxon>Phialocephala</taxon>
        <taxon>Phialocephala fortinii species complex</taxon>
    </lineage>
</organism>
<dbReference type="GO" id="GO:0008270">
    <property type="term" value="F:zinc ion binding"/>
    <property type="evidence" value="ECO:0007669"/>
    <property type="project" value="InterPro"/>
</dbReference>
<dbReference type="Pfam" id="PF04082">
    <property type="entry name" value="Fungal_trans"/>
    <property type="match status" value="1"/>
</dbReference>
<dbReference type="SUPFAM" id="SSF57701">
    <property type="entry name" value="Zn2/Cys6 DNA-binding domain"/>
    <property type="match status" value="1"/>
</dbReference>
<dbReference type="AlphaFoldDB" id="A0A1L7WQE2"/>